<sequence length="240" mass="26702">MEIARFNDSAITMNLCLRAAGIEYCIIGGFAMSQLSEDRETKRIDCIANASQRQIVDAVDAVDHGVGLTATLPKNRDDYVDLQWTELDLDDKSDPVPIRVFCSIYATARARPKTYLIRPTPRQVTGETCGSGTVNFHSPVDLFKASLAAAGDRCSYPDSLDLRLLLEEFDEDIKPQLDGIALVHIGRAIRQYRHLEGLFVELGVNVDKAKIAAMSFVPFRNPREDQDDVPRDLFEKLGGI</sequence>
<dbReference type="EMBL" id="JAPWDQ010000018">
    <property type="protein sequence ID" value="KAJ5466714.1"/>
    <property type="molecule type" value="Genomic_DNA"/>
</dbReference>
<reference evidence="1" key="2">
    <citation type="journal article" date="2023" name="IMA Fungus">
        <title>Comparative genomic study of the Penicillium genus elucidates a diverse pangenome and 15 lateral gene transfer events.</title>
        <authorList>
            <person name="Petersen C."/>
            <person name="Sorensen T."/>
            <person name="Nielsen M.R."/>
            <person name="Sondergaard T.E."/>
            <person name="Sorensen J.L."/>
            <person name="Fitzpatrick D.A."/>
            <person name="Frisvad J.C."/>
            <person name="Nielsen K.L."/>
        </authorList>
    </citation>
    <scope>NUCLEOTIDE SEQUENCE</scope>
    <source>
        <strain evidence="1">IBT 30728</strain>
    </source>
</reference>
<proteinExistence type="predicted"/>
<name>A0A9W9WKI5_9EURO</name>
<dbReference type="RefSeq" id="XP_056785760.1">
    <property type="nucleotide sequence ID" value="XM_056939038.1"/>
</dbReference>
<keyword evidence="2" id="KW-1185">Reference proteome</keyword>
<dbReference type="AlphaFoldDB" id="A0A9W9WKI5"/>
<evidence type="ECO:0000313" key="2">
    <source>
        <dbReference type="Proteomes" id="UP001148312"/>
    </source>
</evidence>
<gene>
    <name evidence="1" type="ORF">N7539_009443</name>
</gene>
<accession>A0A9W9WKI5</accession>
<organism evidence="1 2">
    <name type="scientific">Penicillium diatomitis</name>
    <dbReference type="NCBI Taxonomy" id="2819901"/>
    <lineage>
        <taxon>Eukaryota</taxon>
        <taxon>Fungi</taxon>
        <taxon>Dikarya</taxon>
        <taxon>Ascomycota</taxon>
        <taxon>Pezizomycotina</taxon>
        <taxon>Eurotiomycetes</taxon>
        <taxon>Eurotiomycetidae</taxon>
        <taxon>Eurotiales</taxon>
        <taxon>Aspergillaceae</taxon>
        <taxon>Penicillium</taxon>
    </lineage>
</organism>
<reference evidence="1" key="1">
    <citation type="submission" date="2022-12" db="EMBL/GenBank/DDBJ databases">
        <authorList>
            <person name="Petersen C."/>
        </authorList>
    </citation>
    <scope>NUCLEOTIDE SEQUENCE</scope>
    <source>
        <strain evidence="1">IBT 30728</strain>
    </source>
</reference>
<protein>
    <submittedName>
        <fullName evidence="1">Uncharacterized protein</fullName>
    </submittedName>
</protein>
<dbReference type="Proteomes" id="UP001148312">
    <property type="component" value="Unassembled WGS sequence"/>
</dbReference>
<comment type="caution">
    <text evidence="1">The sequence shown here is derived from an EMBL/GenBank/DDBJ whole genome shotgun (WGS) entry which is preliminary data.</text>
</comment>
<dbReference type="GeneID" id="81629288"/>
<evidence type="ECO:0000313" key="1">
    <source>
        <dbReference type="EMBL" id="KAJ5466714.1"/>
    </source>
</evidence>